<reference evidence="2" key="2">
    <citation type="submission" date="2022-03" db="EMBL/GenBank/DDBJ databases">
        <title>Draft title - Genomic analysis of global carrot germplasm unveils the trajectory of domestication and the origin of high carotenoid orange carrot.</title>
        <authorList>
            <person name="Iorizzo M."/>
            <person name="Ellison S."/>
            <person name="Senalik D."/>
            <person name="Macko-Podgorni A."/>
            <person name="Grzebelus D."/>
            <person name="Bostan H."/>
            <person name="Rolling W."/>
            <person name="Curaba J."/>
            <person name="Simon P."/>
        </authorList>
    </citation>
    <scope>NUCLEOTIDE SEQUENCE</scope>
    <source>
        <tissue evidence="2">Leaf</tissue>
    </source>
</reference>
<dbReference type="InterPro" id="IPR013103">
    <property type="entry name" value="RVT_2"/>
</dbReference>
<sequence length="341" mass="39178">MTTVRVFIAVAATQDWGIPQLDVTNAFLHGDINEEIYMKLPPGYLQLSSGISITSICDPTQYVCRLRKSLYGLRQAPRCWFDKFSTALLKYGFVQSHSDNSLFTFNQQNQFVAVLVYVDDILITGNSPSLISQIKAYLATQFQIKDLGPLKYFLGIEVARSSQGIYMHQRKYTLDILKDTGLDRAKPSKIPMEQNHTLQDNHSAQLGDSDASSYRRLVGRLIYLTVTRPDISYSVQVLSQFLASPRQDHLLAAYKVVRYLKASPGQGLLMLDLRFSFINFNYSLMHVVFKIDRKIFLTYIVHDLCFSFIKIDCYLMYWVTNRGFNADLSQFIPPFFFVIHF</sequence>
<accession>A0AAF0XP98</accession>
<dbReference type="Proteomes" id="UP000077755">
    <property type="component" value="Chromosome 8"/>
</dbReference>
<keyword evidence="3" id="KW-1185">Reference proteome</keyword>
<dbReference type="EMBL" id="CP093350">
    <property type="protein sequence ID" value="WOH11771.1"/>
    <property type="molecule type" value="Genomic_DNA"/>
</dbReference>
<organism evidence="2 3">
    <name type="scientific">Daucus carota subsp. sativus</name>
    <name type="common">Carrot</name>
    <dbReference type="NCBI Taxonomy" id="79200"/>
    <lineage>
        <taxon>Eukaryota</taxon>
        <taxon>Viridiplantae</taxon>
        <taxon>Streptophyta</taxon>
        <taxon>Embryophyta</taxon>
        <taxon>Tracheophyta</taxon>
        <taxon>Spermatophyta</taxon>
        <taxon>Magnoliopsida</taxon>
        <taxon>eudicotyledons</taxon>
        <taxon>Gunneridae</taxon>
        <taxon>Pentapetalae</taxon>
        <taxon>asterids</taxon>
        <taxon>campanulids</taxon>
        <taxon>Apiales</taxon>
        <taxon>Apiaceae</taxon>
        <taxon>Apioideae</taxon>
        <taxon>Scandiceae</taxon>
        <taxon>Daucinae</taxon>
        <taxon>Daucus</taxon>
        <taxon>Daucus sect. Daucus</taxon>
    </lineage>
</organism>
<reference evidence="2" key="1">
    <citation type="journal article" date="2016" name="Nat. Genet.">
        <title>A high-quality carrot genome assembly provides new insights into carotenoid accumulation and asterid genome evolution.</title>
        <authorList>
            <person name="Iorizzo M."/>
            <person name="Ellison S."/>
            <person name="Senalik D."/>
            <person name="Zeng P."/>
            <person name="Satapoomin P."/>
            <person name="Huang J."/>
            <person name="Bowman M."/>
            <person name="Iovene M."/>
            <person name="Sanseverino W."/>
            <person name="Cavagnaro P."/>
            <person name="Yildiz M."/>
            <person name="Macko-Podgorni A."/>
            <person name="Moranska E."/>
            <person name="Grzebelus E."/>
            <person name="Grzebelus D."/>
            <person name="Ashrafi H."/>
            <person name="Zheng Z."/>
            <person name="Cheng S."/>
            <person name="Spooner D."/>
            <person name="Van Deynze A."/>
            <person name="Simon P."/>
        </authorList>
    </citation>
    <scope>NUCLEOTIDE SEQUENCE</scope>
    <source>
        <tissue evidence="2">Leaf</tissue>
    </source>
</reference>
<proteinExistence type="predicted"/>
<feature type="domain" description="Reverse transcriptase Ty1/copia-type" evidence="1">
    <location>
        <begin position="3"/>
        <end position="193"/>
    </location>
</feature>
<dbReference type="PANTHER" id="PTHR11439:SF511">
    <property type="match status" value="1"/>
</dbReference>
<dbReference type="SUPFAM" id="SSF56672">
    <property type="entry name" value="DNA/RNA polymerases"/>
    <property type="match status" value="1"/>
</dbReference>
<evidence type="ECO:0000259" key="1">
    <source>
        <dbReference type="Pfam" id="PF07727"/>
    </source>
</evidence>
<dbReference type="PANTHER" id="PTHR11439">
    <property type="entry name" value="GAG-POL-RELATED RETROTRANSPOSON"/>
    <property type="match status" value="1"/>
</dbReference>
<evidence type="ECO:0000313" key="2">
    <source>
        <dbReference type="EMBL" id="WOH11771.1"/>
    </source>
</evidence>
<gene>
    <name evidence="2" type="ORF">DCAR_0831263</name>
</gene>
<dbReference type="AlphaFoldDB" id="A0AAF0XP98"/>
<name>A0AAF0XP98_DAUCS</name>
<evidence type="ECO:0000313" key="3">
    <source>
        <dbReference type="Proteomes" id="UP000077755"/>
    </source>
</evidence>
<dbReference type="InterPro" id="IPR043502">
    <property type="entry name" value="DNA/RNA_pol_sf"/>
</dbReference>
<protein>
    <recommendedName>
        <fullName evidence="1">Reverse transcriptase Ty1/copia-type domain-containing protein</fullName>
    </recommendedName>
</protein>
<dbReference type="Pfam" id="PF07727">
    <property type="entry name" value="RVT_2"/>
    <property type="match status" value="1"/>
</dbReference>